<feature type="non-terminal residue" evidence="1">
    <location>
        <position position="1"/>
    </location>
</feature>
<proteinExistence type="predicted"/>
<keyword evidence="2" id="KW-1185">Reference proteome</keyword>
<name>A0AAD6B256_9TELE</name>
<sequence length="69" mass="7656">VQSSAAMCPPLWRPFLRFCPRVVTSMCPWPPTSTPLSPQSCCQFAGHMCQASSPYLRRRPYLGVTVPAT</sequence>
<evidence type="ECO:0000313" key="2">
    <source>
        <dbReference type="Proteomes" id="UP001219934"/>
    </source>
</evidence>
<dbReference type="AlphaFoldDB" id="A0AAD6B256"/>
<accession>A0AAD6B256</accession>
<reference evidence="1" key="1">
    <citation type="submission" date="2022-11" db="EMBL/GenBank/DDBJ databases">
        <title>Chromosome-level genome of Pogonophryne albipinna.</title>
        <authorList>
            <person name="Jo E."/>
        </authorList>
    </citation>
    <scope>NUCLEOTIDE SEQUENCE</scope>
    <source>
        <strain evidence="1">SGF0006</strain>
        <tissue evidence="1">Muscle</tissue>
    </source>
</reference>
<protein>
    <submittedName>
        <fullName evidence="1">Uncharacterized protein</fullName>
    </submittedName>
</protein>
<organism evidence="1 2">
    <name type="scientific">Pogonophryne albipinna</name>
    <dbReference type="NCBI Taxonomy" id="1090488"/>
    <lineage>
        <taxon>Eukaryota</taxon>
        <taxon>Metazoa</taxon>
        <taxon>Chordata</taxon>
        <taxon>Craniata</taxon>
        <taxon>Vertebrata</taxon>
        <taxon>Euteleostomi</taxon>
        <taxon>Actinopterygii</taxon>
        <taxon>Neopterygii</taxon>
        <taxon>Teleostei</taxon>
        <taxon>Neoteleostei</taxon>
        <taxon>Acanthomorphata</taxon>
        <taxon>Eupercaria</taxon>
        <taxon>Perciformes</taxon>
        <taxon>Notothenioidei</taxon>
        <taxon>Pogonophryne</taxon>
    </lineage>
</organism>
<feature type="non-terminal residue" evidence="1">
    <location>
        <position position="69"/>
    </location>
</feature>
<gene>
    <name evidence="1" type="ORF">JOQ06_016883</name>
</gene>
<comment type="caution">
    <text evidence="1">The sequence shown here is derived from an EMBL/GenBank/DDBJ whole genome shotgun (WGS) entry which is preliminary data.</text>
</comment>
<dbReference type="EMBL" id="JAPTMU010000011">
    <property type="protein sequence ID" value="KAJ4935347.1"/>
    <property type="molecule type" value="Genomic_DNA"/>
</dbReference>
<evidence type="ECO:0000313" key="1">
    <source>
        <dbReference type="EMBL" id="KAJ4935347.1"/>
    </source>
</evidence>
<dbReference type="Proteomes" id="UP001219934">
    <property type="component" value="Unassembled WGS sequence"/>
</dbReference>